<dbReference type="InterPro" id="IPR011990">
    <property type="entry name" value="TPR-like_helical_dom_sf"/>
</dbReference>
<proteinExistence type="predicted"/>
<dbReference type="Pfam" id="PF14559">
    <property type="entry name" value="TPR_19"/>
    <property type="match status" value="1"/>
</dbReference>
<organism evidence="1">
    <name type="scientific">Serratia fonticola</name>
    <dbReference type="NCBI Taxonomy" id="47917"/>
    <lineage>
        <taxon>Bacteria</taxon>
        <taxon>Pseudomonadati</taxon>
        <taxon>Pseudomonadota</taxon>
        <taxon>Gammaproteobacteria</taxon>
        <taxon>Enterobacterales</taxon>
        <taxon>Yersiniaceae</taxon>
        <taxon>Serratia</taxon>
    </lineage>
</organism>
<dbReference type="EMBL" id="CABEEZ010000137">
    <property type="protein sequence ID" value="VTR56838.1"/>
    <property type="molecule type" value="Genomic_DNA"/>
</dbReference>
<dbReference type="AlphaFoldDB" id="A0A4V6KWB2"/>
<sequence>MQGQYSAAYDKLIGALQNDPQNADIMLAMGRLYQSGNMNKEAGQVYNYLLSRDSLNQGAREGAVGVALSEGDVDRAKQLLRGLPALKTPDQLLLAARVAQADGNYPQAMVFLREAKNRVNGVTGAPSGDRQ</sequence>
<evidence type="ECO:0000313" key="1">
    <source>
        <dbReference type="EMBL" id="VTR56838.1"/>
    </source>
</evidence>
<dbReference type="SUPFAM" id="SSF48452">
    <property type="entry name" value="TPR-like"/>
    <property type="match status" value="1"/>
</dbReference>
<protein>
    <submittedName>
        <fullName evidence="1">Uncharacterized enzyme of heme biosynthesis</fullName>
    </submittedName>
</protein>
<accession>A0A4V6KWB2</accession>
<dbReference type="Gene3D" id="1.25.40.10">
    <property type="entry name" value="Tetratricopeptide repeat domain"/>
    <property type="match status" value="1"/>
</dbReference>
<reference evidence="1" key="1">
    <citation type="submission" date="2019-05" db="EMBL/GenBank/DDBJ databases">
        <authorList>
            <consortium name="Pathogen Informatics"/>
        </authorList>
    </citation>
    <scope>NUCLEOTIDE SEQUENCE [LARGE SCALE GENOMIC DNA]</scope>
    <source>
        <strain evidence="1">NCTC12965</strain>
    </source>
</reference>
<name>A0A4V6KWB2_SERFO</name>
<gene>
    <name evidence="1" type="ORF">NCTC12965_07236</name>
</gene>